<dbReference type="Proteomes" id="UP001055336">
    <property type="component" value="Chromosome"/>
</dbReference>
<dbReference type="RefSeq" id="WP_240262088.1">
    <property type="nucleotide sequence ID" value="NZ_CP092488.2"/>
</dbReference>
<feature type="domain" description="HTH tetR-type" evidence="5">
    <location>
        <begin position="14"/>
        <end position="74"/>
    </location>
</feature>
<dbReference type="InterPro" id="IPR036271">
    <property type="entry name" value="Tet_transcr_reg_TetR-rel_C_sf"/>
</dbReference>
<dbReference type="SUPFAM" id="SSF48498">
    <property type="entry name" value="Tetracyclin repressor-like, C-terminal domain"/>
    <property type="match status" value="1"/>
</dbReference>
<dbReference type="Pfam" id="PF16925">
    <property type="entry name" value="TetR_C_13"/>
    <property type="match status" value="1"/>
</dbReference>
<proteinExistence type="predicted"/>
<evidence type="ECO:0000313" key="6">
    <source>
        <dbReference type="EMBL" id="UMB70362.1"/>
    </source>
</evidence>
<evidence type="ECO:0000256" key="2">
    <source>
        <dbReference type="ARBA" id="ARBA00023125"/>
    </source>
</evidence>
<organism evidence="6 7">
    <name type="scientific">Mycobacterium paraterrae</name>
    <dbReference type="NCBI Taxonomy" id="577492"/>
    <lineage>
        <taxon>Bacteria</taxon>
        <taxon>Bacillati</taxon>
        <taxon>Actinomycetota</taxon>
        <taxon>Actinomycetes</taxon>
        <taxon>Mycobacteriales</taxon>
        <taxon>Mycobacteriaceae</taxon>
        <taxon>Mycobacterium</taxon>
    </lineage>
</organism>
<evidence type="ECO:0000256" key="1">
    <source>
        <dbReference type="ARBA" id="ARBA00023015"/>
    </source>
</evidence>
<sequence length="219" mass="24185">MPDDDAPRLTRKGRATRARIIDAAARLMFTRGIAGTSIDDVRGAAAVSGSQISHYFEDKRDLTRNVINLRRDNVRDFHARPQLGGLDTLASLDAWVQAVLADLDPVYRQGGCIFGSLAGELVEADVHVHRDLADGYDQWIELFRNGLTAMRDHGELRPDADPRHLAVTLVAAHQGGALLTFVADDPEPLRNALTAAVEYVRSFAARPKRRRSGPDKRTR</sequence>
<dbReference type="Gene3D" id="1.10.357.10">
    <property type="entry name" value="Tetracycline Repressor, domain 2"/>
    <property type="match status" value="1"/>
</dbReference>
<accession>A0ABY3VP18</accession>
<feature type="DNA-binding region" description="H-T-H motif" evidence="4">
    <location>
        <begin position="37"/>
        <end position="56"/>
    </location>
</feature>
<evidence type="ECO:0000256" key="3">
    <source>
        <dbReference type="ARBA" id="ARBA00023163"/>
    </source>
</evidence>
<protein>
    <submittedName>
        <fullName evidence="6">TetR/AcrR family transcriptional regulator</fullName>
    </submittedName>
</protein>
<evidence type="ECO:0000259" key="5">
    <source>
        <dbReference type="PROSITE" id="PS50977"/>
    </source>
</evidence>
<dbReference type="PROSITE" id="PS50977">
    <property type="entry name" value="HTH_TETR_2"/>
    <property type="match status" value="1"/>
</dbReference>
<reference evidence="6" key="1">
    <citation type="submission" date="2022-08" db="EMBL/GenBank/DDBJ databases">
        <title>Whole genome sequencing of non-tuberculosis mycobacteria type-strains.</title>
        <authorList>
            <person name="Igarashi Y."/>
            <person name="Osugi A."/>
            <person name="Mitarai S."/>
        </authorList>
    </citation>
    <scope>NUCLEOTIDE SEQUENCE</scope>
    <source>
        <strain evidence="6">DSM 45127</strain>
    </source>
</reference>
<keyword evidence="7" id="KW-1185">Reference proteome</keyword>
<dbReference type="PANTHER" id="PTHR47506:SF1">
    <property type="entry name" value="HTH-TYPE TRANSCRIPTIONAL REGULATOR YJDC"/>
    <property type="match status" value="1"/>
</dbReference>
<dbReference type="SUPFAM" id="SSF46689">
    <property type="entry name" value="Homeodomain-like"/>
    <property type="match status" value="1"/>
</dbReference>
<keyword evidence="1" id="KW-0805">Transcription regulation</keyword>
<dbReference type="EMBL" id="CP092488">
    <property type="protein sequence ID" value="UMB70362.1"/>
    <property type="molecule type" value="Genomic_DNA"/>
</dbReference>
<gene>
    <name evidence="6" type="ORF">MKK62_03205</name>
</gene>
<dbReference type="InterPro" id="IPR011075">
    <property type="entry name" value="TetR_C"/>
</dbReference>
<dbReference type="Pfam" id="PF00440">
    <property type="entry name" value="TetR_N"/>
    <property type="match status" value="1"/>
</dbReference>
<name>A0ABY3VP18_9MYCO</name>
<keyword evidence="2 4" id="KW-0238">DNA-binding</keyword>
<evidence type="ECO:0000313" key="7">
    <source>
        <dbReference type="Proteomes" id="UP001055336"/>
    </source>
</evidence>
<dbReference type="InterPro" id="IPR009057">
    <property type="entry name" value="Homeodomain-like_sf"/>
</dbReference>
<dbReference type="InterPro" id="IPR001647">
    <property type="entry name" value="HTH_TetR"/>
</dbReference>
<keyword evidence="3" id="KW-0804">Transcription</keyword>
<dbReference type="PANTHER" id="PTHR47506">
    <property type="entry name" value="TRANSCRIPTIONAL REGULATORY PROTEIN"/>
    <property type="match status" value="1"/>
</dbReference>
<evidence type="ECO:0000256" key="4">
    <source>
        <dbReference type="PROSITE-ProRule" id="PRU00335"/>
    </source>
</evidence>